<dbReference type="InterPro" id="IPR051604">
    <property type="entry name" value="Ergot_Alk_Oxidoreductase"/>
</dbReference>
<dbReference type="PANTHER" id="PTHR43162:SF1">
    <property type="entry name" value="PRESTALK A DIFFERENTIATION PROTEIN A"/>
    <property type="match status" value="1"/>
</dbReference>
<evidence type="ECO:0000313" key="2">
    <source>
        <dbReference type="EMBL" id="WTP47128.1"/>
    </source>
</evidence>
<feature type="domain" description="NmrA-like" evidence="1">
    <location>
        <begin position="5"/>
        <end position="247"/>
    </location>
</feature>
<dbReference type="EMBL" id="CP108133">
    <property type="protein sequence ID" value="WTP47128.1"/>
    <property type="molecule type" value="Genomic_DNA"/>
</dbReference>
<evidence type="ECO:0000313" key="3">
    <source>
        <dbReference type="Proteomes" id="UP001432166"/>
    </source>
</evidence>
<dbReference type="Gene3D" id="3.40.50.720">
    <property type="entry name" value="NAD(P)-binding Rossmann-like Domain"/>
    <property type="match status" value="1"/>
</dbReference>
<sequence>MILITTPGKVGSEAARLLAERGEAVRVLARDPAKADGLRQAGVDVVEGDLNAPASIDAAMRDVKSVVLVSPAVPAQELNVIDSAARANVARVVKITSRASADSPIARQRGQVEIETGLITSGLGYTLLRSNFYMQNLLMLASGISRTGRFGSSAGAGQVGFIDARDVAAVAAEIASSPERHTGSMYLLTGPELLSYADVAATLTAVLGRPIAFDERTVEEDKQAMMNVGVPEPVAAMNAHAVSLIAEGEAAWLSDDVPAILRRQARTFQQFITDHLAAFS</sequence>
<dbReference type="InterPro" id="IPR008030">
    <property type="entry name" value="NmrA-like"/>
</dbReference>
<evidence type="ECO:0000259" key="1">
    <source>
        <dbReference type="Pfam" id="PF05368"/>
    </source>
</evidence>
<dbReference type="RefSeq" id="WP_328936447.1">
    <property type="nucleotide sequence ID" value="NZ_CP108133.1"/>
</dbReference>
<dbReference type="Gene3D" id="3.90.25.10">
    <property type="entry name" value="UDP-galactose 4-epimerase, domain 1"/>
    <property type="match status" value="1"/>
</dbReference>
<protein>
    <submittedName>
        <fullName evidence="2">NmrA family NAD(P)-binding protein</fullName>
    </submittedName>
</protein>
<accession>A0ABZ1JBN4</accession>
<dbReference type="InterPro" id="IPR036291">
    <property type="entry name" value="NAD(P)-bd_dom_sf"/>
</dbReference>
<keyword evidence="3" id="KW-1185">Reference proteome</keyword>
<dbReference type="Pfam" id="PF05368">
    <property type="entry name" value="NmrA"/>
    <property type="match status" value="1"/>
</dbReference>
<dbReference type="Proteomes" id="UP001432166">
    <property type="component" value="Chromosome"/>
</dbReference>
<name>A0ABZ1JBN4_9ACTN</name>
<dbReference type="PANTHER" id="PTHR43162">
    <property type="match status" value="1"/>
</dbReference>
<reference evidence="2" key="1">
    <citation type="submission" date="2022-10" db="EMBL/GenBank/DDBJ databases">
        <title>The complete genomes of actinobacterial strains from the NBC collection.</title>
        <authorList>
            <person name="Joergensen T.S."/>
            <person name="Alvarez Arevalo M."/>
            <person name="Sterndorff E.B."/>
            <person name="Faurdal D."/>
            <person name="Vuksanovic O."/>
            <person name="Mourched A.-S."/>
            <person name="Charusanti P."/>
            <person name="Shaw S."/>
            <person name="Blin K."/>
            <person name="Weber T."/>
        </authorList>
    </citation>
    <scope>NUCLEOTIDE SEQUENCE</scope>
    <source>
        <strain evidence="2">NBC_00189</strain>
    </source>
</reference>
<dbReference type="SUPFAM" id="SSF51735">
    <property type="entry name" value="NAD(P)-binding Rossmann-fold domains"/>
    <property type="match status" value="1"/>
</dbReference>
<proteinExistence type="predicted"/>
<organism evidence="2 3">
    <name type="scientific">Streptomyces tauricus</name>
    <dbReference type="NCBI Taxonomy" id="68274"/>
    <lineage>
        <taxon>Bacteria</taxon>
        <taxon>Bacillati</taxon>
        <taxon>Actinomycetota</taxon>
        <taxon>Actinomycetes</taxon>
        <taxon>Kitasatosporales</taxon>
        <taxon>Streptomycetaceae</taxon>
        <taxon>Streptomyces</taxon>
        <taxon>Streptomyces aurantiacus group</taxon>
    </lineage>
</organism>
<gene>
    <name evidence="2" type="ORF">OG288_01650</name>
</gene>